<dbReference type="Gene3D" id="3.60.21.10">
    <property type="match status" value="1"/>
</dbReference>
<protein>
    <recommendedName>
        <fullName evidence="3">Metallophosphoesterase</fullName>
    </recommendedName>
</protein>
<dbReference type="CDD" id="cd00838">
    <property type="entry name" value="MPP_superfamily"/>
    <property type="match status" value="1"/>
</dbReference>
<dbReference type="Proteomes" id="UP000000268">
    <property type="component" value="Chromosome"/>
</dbReference>
<dbReference type="SUPFAM" id="SSF56300">
    <property type="entry name" value="Metallo-dependent phosphatases"/>
    <property type="match status" value="1"/>
</dbReference>
<proteinExistence type="predicted"/>
<dbReference type="STRING" id="329726.AM1_3060"/>
<accession>B0CDI7</accession>
<sequence length="250" mass="27630">MEQWAILSGIEGNLGAYEAVLADIRRQRVSDLYVLGDFVGFQGDNEAVIQRLQSPGVGELEPQICIGWWEEQCFNLYGLGGLPDAPELVEQEGADAVQRLWESVSRQSVQWMRSLHFGFHELDCLLIHGSTVGYADELTPDTPAMQLCDRLIRADANHLFCGRSGRTFECWVTPTQLNSTVTTLDGTQPTQDQSKSARRVIGVGSVGCNPGEATYTLYSPGSNQLSFRTVNYGQAQYGRTKREKVKGFGS</sequence>
<keyword evidence="2" id="KW-1185">Reference proteome</keyword>
<evidence type="ECO:0000313" key="2">
    <source>
        <dbReference type="Proteomes" id="UP000000268"/>
    </source>
</evidence>
<dbReference type="RefSeq" id="WP_012163487.1">
    <property type="nucleotide sequence ID" value="NC_009925.1"/>
</dbReference>
<name>B0CDI7_ACAM1</name>
<dbReference type="KEGG" id="amr:AM1_3060"/>
<organism evidence="1 2">
    <name type="scientific">Acaryochloris marina (strain MBIC 11017)</name>
    <dbReference type="NCBI Taxonomy" id="329726"/>
    <lineage>
        <taxon>Bacteria</taxon>
        <taxon>Bacillati</taxon>
        <taxon>Cyanobacteriota</taxon>
        <taxon>Cyanophyceae</taxon>
        <taxon>Acaryochloridales</taxon>
        <taxon>Acaryochloridaceae</taxon>
        <taxon>Acaryochloris</taxon>
    </lineage>
</organism>
<dbReference type="eggNOG" id="COG0639">
    <property type="taxonomic scope" value="Bacteria"/>
</dbReference>
<evidence type="ECO:0000313" key="1">
    <source>
        <dbReference type="EMBL" id="ABW28056.1"/>
    </source>
</evidence>
<dbReference type="OrthoDB" id="483014at2"/>
<dbReference type="HOGENOM" id="CLU_1183069_0_0_3"/>
<dbReference type="InterPro" id="IPR029052">
    <property type="entry name" value="Metallo-depent_PP-like"/>
</dbReference>
<gene>
    <name evidence="1" type="ordered locus">AM1_3060</name>
</gene>
<reference evidence="1 2" key="1">
    <citation type="journal article" date="2008" name="Proc. Natl. Acad. Sci. U.S.A.">
        <title>Niche adaptation and genome expansion in the chlorophyll d-producing cyanobacterium Acaryochloris marina.</title>
        <authorList>
            <person name="Swingley W.D."/>
            <person name="Chen M."/>
            <person name="Cheung P.C."/>
            <person name="Conrad A.L."/>
            <person name="Dejesa L.C."/>
            <person name="Hao J."/>
            <person name="Honchak B.M."/>
            <person name="Karbach L.E."/>
            <person name="Kurdoglu A."/>
            <person name="Lahiri S."/>
            <person name="Mastrian S.D."/>
            <person name="Miyashita H."/>
            <person name="Page L."/>
            <person name="Ramakrishna P."/>
            <person name="Satoh S."/>
            <person name="Sattley W.M."/>
            <person name="Shimada Y."/>
            <person name="Taylor H.L."/>
            <person name="Tomo T."/>
            <person name="Tsuchiya T."/>
            <person name="Wang Z.T."/>
            <person name="Raymond J."/>
            <person name="Mimuro M."/>
            <person name="Blankenship R.E."/>
            <person name="Touchman J.W."/>
        </authorList>
    </citation>
    <scope>NUCLEOTIDE SEQUENCE [LARGE SCALE GENOMIC DNA]</scope>
    <source>
        <strain evidence="2">MBIC 11017</strain>
    </source>
</reference>
<dbReference type="EMBL" id="CP000828">
    <property type="protein sequence ID" value="ABW28056.1"/>
    <property type="molecule type" value="Genomic_DNA"/>
</dbReference>
<dbReference type="AlphaFoldDB" id="B0CDI7"/>
<evidence type="ECO:0008006" key="3">
    <source>
        <dbReference type="Google" id="ProtNLM"/>
    </source>
</evidence>